<dbReference type="Proteomes" id="UP000284277">
    <property type="component" value="Unassembled WGS sequence"/>
</dbReference>
<organism evidence="1 2">
    <name type="scientific">Lacrimispora algidixylanolytica</name>
    <dbReference type="NCBI Taxonomy" id="94868"/>
    <lineage>
        <taxon>Bacteria</taxon>
        <taxon>Bacillati</taxon>
        <taxon>Bacillota</taxon>
        <taxon>Clostridia</taxon>
        <taxon>Lachnospirales</taxon>
        <taxon>Lachnospiraceae</taxon>
        <taxon>Lacrimispora</taxon>
    </lineage>
</organism>
<comment type="caution">
    <text evidence="1">The sequence shown here is derived from an EMBL/GenBank/DDBJ whole genome shotgun (WGS) entry which is preliminary data.</text>
</comment>
<accession>A0A419T831</accession>
<evidence type="ECO:0000313" key="2">
    <source>
        <dbReference type="Proteomes" id="UP000284277"/>
    </source>
</evidence>
<protein>
    <submittedName>
        <fullName evidence="1">Uncharacterized protein</fullName>
    </submittedName>
</protein>
<dbReference type="OrthoDB" id="9777242at2"/>
<dbReference type="EMBL" id="MCIA01000006">
    <property type="protein sequence ID" value="RKD33641.1"/>
    <property type="molecule type" value="Genomic_DNA"/>
</dbReference>
<dbReference type="RefSeq" id="WP_120195695.1">
    <property type="nucleotide sequence ID" value="NZ_MCIA01000006.1"/>
</dbReference>
<name>A0A419T831_9FIRM</name>
<dbReference type="AlphaFoldDB" id="A0A419T831"/>
<evidence type="ECO:0000313" key="1">
    <source>
        <dbReference type="EMBL" id="RKD33641.1"/>
    </source>
</evidence>
<reference evidence="1 2" key="1">
    <citation type="submission" date="2016-08" db="EMBL/GenBank/DDBJ databases">
        <title>A new outlook on sporulation: Clostridium algidixylanolyticum.</title>
        <authorList>
            <person name="Poppleton D.I."/>
            <person name="Gribaldo S."/>
        </authorList>
    </citation>
    <scope>NUCLEOTIDE SEQUENCE [LARGE SCALE GENOMIC DNA]</scope>
    <source>
        <strain evidence="1 2">SPL73</strain>
    </source>
</reference>
<gene>
    <name evidence="1" type="ORF">BET01_13995</name>
</gene>
<sequence length="201" mass="22552">MSAFLGPIHIWLYNKIKFQDAMANAVLDLAKDKGIAGDLREKTENRYGSLPEGNLEDLVDTGNIHGWLQERVSLVENRLAYAVTEVLEADKDALPFMEEAIIKLGETSPVESGISASDAFGALDAILLNGMPCDHVNAMEENSEDRVVWRQTQDIHGAYWNMIHGDVKHYYTLRGALIKGMLKNSGIEFSQIENQVYELRR</sequence>
<proteinExistence type="predicted"/>
<keyword evidence="2" id="KW-1185">Reference proteome</keyword>